<dbReference type="InterPro" id="IPR006297">
    <property type="entry name" value="EF-4"/>
</dbReference>
<dbReference type="PANTHER" id="PTHR43512:SF4">
    <property type="entry name" value="TRANSLATION FACTOR GUF1 HOMOLOG, CHLOROPLASTIC"/>
    <property type="match status" value="1"/>
</dbReference>
<keyword evidence="2" id="KW-0648">Protein biosynthesis</keyword>
<dbReference type="Pfam" id="PF00009">
    <property type="entry name" value="GTP_EFTU"/>
    <property type="match status" value="1"/>
</dbReference>
<accession>A0ABQ5D3Q8</accession>
<dbReference type="SUPFAM" id="SSF52540">
    <property type="entry name" value="P-loop containing nucleoside triphosphate hydrolases"/>
    <property type="match status" value="1"/>
</dbReference>
<evidence type="ECO:0000259" key="1">
    <source>
        <dbReference type="Pfam" id="PF00009"/>
    </source>
</evidence>
<dbReference type="EMBL" id="BQNB010014882">
    <property type="protein sequence ID" value="GJT33487.1"/>
    <property type="molecule type" value="Genomic_DNA"/>
</dbReference>
<dbReference type="GO" id="GO:0003746">
    <property type="term" value="F:translation elongation factor activity"/>
    <property type="evidence" value="ECO:0007669"/>
    <property type="project" value="UniProtKB-KW"/>
</dbReference>
<keyword evidence="2" id="KW-0251">Elongation factor</keyword>
<dbReference type="InterPro" id="IPR000795">
    <property type="entry name" value="T_Tr_GTP-bd_dom"/>
</dbReference>
<name>A0ABQ5D3Q8_9ASTR</name>
<evidence type="ECO:0000313" key="3">
    <source>
        <dbReference type="Proteomes" id="UP001151760"/>
    </source>
</evidence>
<sequence>MFLSVTCRSHMIWKDHVLNIVDTHGHDDFIGEVHQAVSMAEGAIFVVDVNKLNEEVRFVAQAASRKLNVVVLLNRKLRVEMRDRFWELLVDSDAPEDTIEVQVLHNMPELLDAIIDGIPAPTARVKEPFLVSMIHKGDNWGRFMIGKITSGVLAHNQKVKVLRLDIVEEGKVLRIRKTIGLESVEVDKGCVGDIISVAVGGLENVQPSETLADIHVLSINRS</sequence>
<proteinExistence type="predicted"/>
<evidence type="ECO:0000313" key="2">
    <source>
        <dbReference type="EMBL" id="GJT33487.1"/>
    </source>
</evidence>
<organism evidence="2 3">
    <name type="scientific">Tanacetum coccineum</name>
    <dbReference type="NCBI Taxonomy" id="301880"/>
    <lineage>
        <taxon>Eukaryota</taxon>
        <taxon>Viridiplantae</taxon>
        <taxon>Streptophyta</taxon>
        <taxon>Embryophyta</taxon>
        <taxon>Tracheophyta</taxon>
        <taxon>Spermatophyta</taxon>
        <taxon>Magnoliopsida</taxon>
        <taxon>eudicotyledons</taxon>
        <taxon>Gunneridae</taxon>
        <taxon>Pentapetalae</taxon>
        <taxon>asterids</taxon>
        <taxon>campanulids</taxon>
        <taxon>Asterales</taxon>
        <taxon>Asteraceae</taxon>
        <taxon>Asteroideae</taxon>
        <taxon>Anthemideae</taxon>
        <taxon>Anthemidinae</taxon>
        <taxon>Tanacetum</taxon>
    </lineage>
</organism>
<reference evidence="2" key="1">
    <citation type="journal article" date="2022" name="Int. J. Mol. Sci.">
        <title>Draft Genome of Tanacetum Coccineum: Genomic Comparison of Closely Related Tanacetum-Family Plants.</title>
        <authorList>
            <person name="Yamashiro T."/>
            <person name="Shiraishi A."/>
            <person name="Nakayama K."/>
            <person name="Satake H."/>
        </authorList>
    </citation>
    <scope>NUCLEOTIDE SEQUENCE</scope>
</reference>
<dbReference type="Proteomes" id="UP001151760">
    <property type="component" value="Unassembled WGS sequence"/>
</dbReference>
<keyword evidence="3" id="KW-1185">Reference proteome</keyword>
<dbReference type="PANTHER" id="PTHR43512">
    <property type="entry name" value="TRANSLATION FACTOR GUF1-RELATED"/>
    <property type="match status" value="1"/>
</dbReference>
<dbReference type="Gene3D" id="3.40.50.300">
    <property type="entry name" value="P-loop containing nucleotide triphosphate hydrolases"/>
    <property type="match status" value="1"/>
</dbReference>
<dbReference type="SUPFAM" id="SSF50447">
    <property type="entry name" value="Translation proteins"/>
    <property type="match status" value="1"/>
</dbReference>
<protein>
    <submittedName>
        <fullName evidence="2">Elongation factor family protein</fullName>
    </submittedName>
</protein>
<dbReference type="InterPro" id="IPR027417">
    <property type="entry name" value="P-loop_NTPase"/>
</dbReference>
<dbReference type="Gene3D" id="2.40.30.10">
    <property type="entry name" value="Translation factors"/>
    <property type="match status" value="1"/>
</dbReference>
<reference evidence="2" key="2">
    <citation type="submission" date="2022-01" db="EMBL/GenBank/DDBJ databases">
        <authorList>
            <person name="Yamashiro T."/>
            <person name="Shiraishi A."/>
            <person name="Satake H."/>
            <person name="Nakayama K."/>
        </authorList>
    </citation>
    <scope>NUCLEOTIDE SEQUENCE</scope>
</reference>
<dbReference type="InterPro" id="IPR009000">
    <property type="entry name" value="Transl_B-barrel_sf"/>
</dbReference>
<gene>
    <name evidence="2" type="ORF">Tco_0923906</name>
</gene>
<comment type="caution">
    <text evidence="2">The sequence shown here is derived from an EMBL/GenBank/DDBJ whole genome shotgun (WGS) entry which is preliminary data.</text>
</comment>
<feature type="domain" description="Tr-type G" evidence="1">
    <location>
        <begin position="9"/>
        <end position="75"/>
    </location>
</feature>